<dbReference type="OrthoDB" id="10260897at2759"/>
<feature type="region of interest" description="Disordered" evidence="11">
    <location>
        <begin position="1"/>
        <end position="37"/>
    </location>
</feature>
<evidence type="ECO:0000256" key="5">
    <source>
        <dbReference type="ARBA" id="ARBA00022801"/>
    </source>
</evidence>
<dbReference type="SMART" id="SM00785">
    <property type="entry name" value="AARP2CN"/>
    <property type="match status" value="1"/>
</dbReference>
<evidence type="ECO:0000256" key="11">
    <source>
        <dbReference type="SAM" id="MobiDB-lite"/>
    </source>
</evidence>
<feature type="region of interest" description="Disordered" evidence="11">
    <location>
        <begin position="1131"/>
        <end position="1155"/>
    </location>
</feature>
<dbReference type="SMART" id="SM01362">
    <property type="entry name" value="DUF663"/>
    <property type="match status" value="1"/>
</dbReference>
<feature type="compositionally biased region" description="Polar residues" evidence="11">
    <location>
        <begin position="402"/>
        <end position="415"/>
    </location>
</feature>
<dbReference type="InterPro" id="IPR037875">
    <property type="entry name" value="Bms1_N"/>
</dbReference>
<dbReference type="GO" id="GO:0016887">
    <property type="term" value="F:ATP hydrolysis activity"/>
    <property type="evidence" value="ECO:0007669"/>
    <property type="project" value="InterPro"/>
</dbReference>
<sequence>MDSENKKKHRPRQSGSKVAKKKAKKQEKSSQKNNVKAFVSRSWRKSSVLERRSADVIQKKLHIPVVDRTPDVAPPIIVAVVGPPGTGKTTLIKSLVRKFSKHTLNEINGPITCVSGKRRRLTFIECPNDLNSMIDIAKVSDLILLLIDGNFGFEMETMEFLNILIPHGFPKIMGILTHLDLFKKPEALKMAKKRLKRRFWTEIYQGAKLFYLSGVINGRYPDREILNLARFISVIKFRPLIWKSSHPYLLADRMEDITDPQKIHENPFCDRIVVLYGYLKGTSFPATNGRIHIPGVGDLSVSEISSLPDPCPLVEKTRTLGERQKLIYAPMSDVGGVMFDKDAVYIDIPTNDFSKKDTEECGIGEKMIIELQKSNHDLGEDFSKDDLQIFHNGKRIKHDSSDNNSGRKQMRNPNIINDEFDPKNFQDNDVKDMDEFDSEEYKGSDDDVESNADSDSSDASEIKDQMSQNMDFKLNGVEFNEDHALRKTNGDASLDFSDLKSSSDDSDNEYFGISSTWKGNIEKISENMFNSGKKNSDLGDLIYIKMEYTPKQVVDIWEGVALPNSNGQDLALKNAKLVDDSDDLLRVIRFDKDENQDFFERSKPPVNISALKFWEREENLEALKTRFITGSLLDNNINDLHPDIDEDLYGDFTDLENDQENKNELAFSNDKMNEDFQKEREINLKKKELAIRFKEEDNTKDSDSDEKLDWYQQQKLKISKQLEINRQEYEGLELSDRIRIEGYRAGLYVRLLVSNMPCEFVKNFDPKFPIVVGGLLSSEEQFGFLKVRIKKHRWHKKILKTNDPLVFSIGWRRFQSLPLYYTSDSRVRNRMLKYTPEHMHCFAAFYGPLTNPNTGFVAVQSVSADFIESGIFRIAATGVILDNDQSTEIVKKLKLVGVPYKIYKNTAFIKDMFNSSLEVAKFEGASIRTVSGIRGQIKKALTKPEGYCRCAFEDKILMSDIVFLRAWYPVKPKKYYNPVTSLLMEDKSSWKGMRLVREIRKDLNIKTPLPINSQYRKIERPSRHFNPLRVPKTLAASLPYASKQRNMKPQRKKTYLQKRAVILNPEERKVRDLMHKLMTLRNEKIKKRKEKQEERRESFRKKMAKEDLIKKEKEKARGKLVFKKEEIKRLKSEKKGFNMKTKKRKRDVSNHDMLS</sequence>
<dbReference type="GO" id="GO:0003924">
    <property type="term" value="F:GTPase activity"/>
    <property type="evidence" value="ECO:0007669"/>
    <property type="project" value="TreeGrafter"/>
</dbReference>
<dbReference type="InterPro" id="IPR030387">
    <property type="entry name" value="G_Bms1/Tsr1_dom"/>
</dbReference>
<dbReference type="Pfam" id="PF04950">
    <property type="entry name" value="RIBIOP_C"/>
    <property type="match status" value="1"/>
</dbReference>
<dbReference type="InterPro" id="IPR012948">
    <property type="entry name" value="AARP2CN"/>
</dbReference>
<dbReference type="Pfam" id="PF08142">
    <property type="entry name" value="AARP2CN"/>
    <property type="match status" value="1"/>
</dbReference>
<dbReference type="EMBL" id="CP054539">
    <property type="protein sequence ID" value="QSL65758.1"/>
    <property type="molecule type" value="Genomic_DNA"/>
</dbReference>
<comment type="catalytic activity">
    <reaction evidence="9">
        <text>GTP + H2O = GDP + phosphate + H(+)</text>
        <dbReference type="Rhea" id="RHEA:19669"/>
        <dbReference type="ChEBI" id="CHEBI:15377"/>
        <dbReference type="ChEBI" id="CHEBI:15378"/>
        <dbReference type="ChEBI" id="CHEBI:37565"/>
        <dbReference type="ChEBI" id="CHEBI:43474"/>
        <dbReference type="ChEBI" id="CHEBI:58189"/>
    </reaction>
    <physiologicalReaction direction="left-to-right" evidence="9">
        <dbReference type="Rhea" id="RHEA:19670"/>
    </physiologicalReaction>
</comment>
<evidence type="ECO:0000256" key="8">
    <source>
        <dbReference type="ARBA" id="ARBA00023242"/>
    </source>
</evidence>
<dbReference type="GO" id="GO:0032040">
    <property type="term" value="C:small-subunit processome"/>
    <property type="evidence" value="ECO:0007669"/>
    <property type="project" value="UniProtKB-ARBA"/>
</dbReference>
<dbReference type="PANTHER" id="PTHR12858">
    <property type="entry name" value="RIBOSOME BIOGENESIS PROTEIN"/>
    <property type="match status" value="1"/>
</dbReference>
<proteinExistence type="inferred from homology"/>
<evidence type="ECO:0000256" key="4">
    <source>
        <dbReference type="ARBA" id="ARBA00022741"/>
    </source>
</evidence>
<evidence type="ECO:0000256" key="7">
    <source>
        <dbReference type="ARBA" id="ARBA00023134"/>
    </source>
</evidence>
<evidence type="ECO:0000256" key="10">
    <source>
        <dbReference type="ARBA" id="ARBA00061391"/>
    </source>
</evidence>
<evidence type="ECO:0000256" key="9">
    <source>
        <dbReference type="ARBA" id="ARBA00049117"/>
    </source>
</evidence>
<dbReference type="GO" id="GO:0005525">
    <property type="term" value="F:GTP binding"/>
    <property type="evidence" value="ECO:0007669"/>
    <property type="project" value="UniProtKB-KW"/>
</dbReference>
<evidence type="ECO:0000313" key="13">
    <source>
        <dbReference type="EMBL" id="QSL65758.1"/>
    </source>
</evidence>
<feature type="compositionally biased region" description="Basic residues" evidence="11">
    <location>
        <begin position="1"/>
        <end position="25"/>
    </location>
</feature>
<evidence type="ECO:0000259" key="12">
    <source>
        <dbReference type="PROSITE" id="PS51714"/>
    </source>
</evidence>
<dbReference type="InterPro" id="IPR003959">
    <property type="entry name" value="ATPase_AAA_core"/>
</dbReference>
<dbReference type="AlphaFoldDB" id="A0A899G358"/>
<dbReference type="PROSITE" id="PS51714">
    <property type="entry name" value="G_BMS1"/>
    <property type="match status" value="1"/>
</dbReference>
<feature type="region of interest" description="Disordered" evidence="11">
    <location>
        <begin position="1083"/>
        <end position="1115"/>
    </location>
</feature>
<keyword evidence="4" id="KW-0547">Nucleotide-binding</keyword>
<organism evidence="13 14">
    <name type="scientific">Pneumocystis wakefieldiae</name>
    <dbReference type="NCBI Taxonomy" id="38082"/>
    <lineage>
        <taxon>Eukaryota</taxon>
        <taxon>Fungi</taxon>
        <taxon>Dikarya</taxon>
        <taxon>Ascomycota</taxon>
        <taxon>Taphrinomycotina</taxon>
        <taxon>Pneumocystomycetes</taxon>
        <taxon>Pneumocystaceae</taxon>
        <taxon>Pneumocystis</taxon>
    </lineage>
</organism>
<evidence type="ECO:0000313" key="14">
    <source>
        <dbReference type="Proteomes" id="UP000663699"/>
    </source>
</evidence>
<dbReference type="GO" id="GO:0034511">
    <property type="term" value="F:U3 snoRNA binding"/>
    <property type="evidence" value="ECO:0007669"/>
    <property type="project" value="TreeGrafter"/>
</dbReference>
<dbReference type="GO" id="GO:0030686">
    <property type="term" value="C:90S preribosome"/>
    <property type="evidence" value="ECO:0007669"/>
    <property type="project" value="TreeGrafter"/>
</dbReference>
<evidence type="ECO:0000256" key="2">
    <source>
        <dbReference type="ARBA" id="ARBA00022517"/>
    </source>
</evidence>
<dbReference type="GO" id="GO:0000462">
    <property type="term" value="P:maturation of SSU-rRNA from tricistronic rRNA transcript (SSU-rRNA, 5.8S rRNA, LSU-rRNA)"/>
    <property type="evidence" value="ECO:0007669"/>
    <property type="project" value="TreeGrafter"/>
</dbReference>
<feature type="compositionally biased region" description="Basic and acidic residues" evidence="11">
    <location>
        <begin position="1104"/>
        <end position="1115"/>
    </location>
</feature>
<accession>A0A899G358</accession>
<dbReference type="SUPFAM" id="SSF52540">
    <property type="entry name" value="P-loop containing nucleoside triphosphate hydrolases"/>
    <property type="match status" value="1"/>
</dbReference>
<reference evidence="13" key="1">
    <citation type="submission" date="2020-06" db="EMBL/GenBank/DDBJ databases">
        <title>Genomes of multiple members of Pneumocystis genus reveal paths to human pathogen Pneumocystis jirovecii.</title>
        <authorList>
            <person name="Cisse O.H."/>
            <person name="Ma L."/>
            <person name="Dekker J."/>
            <person name="Khil P."/>
            <person name="Jo J."/>
            <person name="Brenchley J."/>
            <person name="Blair R."/>
            <person name="Pahar B."/>
            <person name="Chabe M."/>
            <person name="Van Rompay K.A."/>
            <person name="Keesler R."/>
            <person name="Sukura A."/>
            <person name="Hirsch V."/>
            <person name="Kutty G."/>
            <person name="Liu Y."/>
            <person name="Peng L."/>
            <person name="Chen J."/>
            <person name="Song J."/>
            <person name="Weissenbacher-Lang C."/>
            <person name="Xu J."/>
            <person name="Upham N.S."/>
            <person name="Stajich J.E."/>
            <person name="Cuomo C.A."/>
            <person name="Cushion M.T."/>
            <person name="Kovacs J.A."/>
        </authorList>
    </citation>
    <scope>NUCLEOTIDE SEQUENCE</scope>
    <source>
        <strain evidence="13">2A</strain>
    </source>
</reference>
<keyword evidence="3" id="KW-0597">Phosphoprotein</keyword>
<feature type="compositionally biased region" description="Basic and acidic residues" evidence="11">
    <location>
        <begin position="420"/>
        <end position="445"/>
    </location>
</feature>
<keyword evidence="14" id="KW-1185">Reference proteome</keyword>
<dbReference type="GO" id="GO:0005654">
    <property type="term" value="C:nucleoplasm"/>
    <property type="evidence" value="ECO:0007669"/>
    <property type="project" value="UniProtKB-ARBA"/>
</dbReference>
<dbReference type="InterPro" id="IPR039761">
    <property type="entry name" value="Bms1/Tsr1"/>
</dbReference>
<dbReference type="CDD" id="cd01882">
    <property type="entry name" value="BMS1"/>
    <property type="match status" value="1"/>
</dbReference>
<keyword evidence="7" id="KW-0342">GTP-binding</keyword>
<evidence type="ECO:0000256" key="1">
    <source>
        <dbReference type="ARBA" id="ARBA00004604"/>
    </source>
</evidence>
<keyword evidence="6" id="KW-0067">ATP-binding</keyword>
<evidence type="ECO:0000256" key="3">
    <source>
        <dbReference type="ARBA" id="ARBA00022553"/>
    </source>
</evidence>
<dbReference type="PANTHER" id="PTHR12858:SF2">
    <property type="entry name" value="RIBOSOME BIOGENESIS PROTEIN BMS1 HOMOLOG"/>
    <property type="match status" value="1"/>
</dbReference>
<keyword evidence="2" id="KW-0690">Ribosome biogenesis</keyword>
<dbReference type="FunFam" id="3.40.50.300:FF:000105">
    <property type="entry name" value="BMS1 ribosome biogenesis factor"/>
    <property type="match status" value="1"/>
</dbReference>
<evidence type="ECO:0000256" key="6">
    <source>
        <dbReference type="ARBA" id="ARBA00022840"/>
    </source>
</evidence>
<feature type="compositionally biased region" description="Acidic residues" evidence="11">
    <location>
        <begin position="446"/>
        <end position="458"/>
    </location>
</feature>
<dbReference type="GO" id="GO:0005524">
    <property type="term" value="F:ATP binding"/>
    <property type="evidence" value="ECO:0007669"/>
    <property type="project" value="UniProtKB-KW"/>
</dbReference>
<dbReference type="InterPro" id="IPR007034">
    <property type="entry name" value="BMS1_TSR1_C"/>
</dbReference>
<comment type="subcellular location">
    <subcellularLocation>
        <location evidence="1">Nucleus</location>
        <location evidence="1">Nucleolus</location>
    </subcellularLocation>
</comment>
<feature type="region of interest" description="Disordered" evidence="11">
    <location>
        <begin position="393"/>
        <end position="462"/>
    </location>
</feature>
<dbReference type="InterPro" id="IPR027417">
    <property type="entry name" value="P-loop_NTPase"/>
</dbReference>
<keyword evidence="5" id="KW-0378">Hydrolase</keyword>
<dbReference type="Pfam" id="PF00004">
    <property type="entry name" value="AAA"/>
    <property type="match status" value="1"/>
</dbReference>
<dbReference type="Gene3D" id="3.40.50.300">
    <property type="entry name" value="P-loop containing nucleotide triphosphate hydrolases"/>
    <property type="match status" value="1"/>
</dbReference>
<name>A0A899G358_9ASCO</name>
<comment type="similarity">
    <text evidence="10">Belongs to the TRAFAC class translation factor GTPase superfamily. Bms1-like GTPase family. BMS1 subfamily.</text>
</comment>
<gene>
    <name evidence="13" type="ORF">MERGE_000036</name>
</gene>
<dbReference type="Proteomes" id="UP000663699">
    <property type="component" value="Chromosome 8"/>
</dbReference>
<keyword evidence="8" id="KW-0539">Nucleus</keyword>
<feature type="domain" description="Bms1-type G" evidence="12">
    <location>
        <begin position="74"/>
        <end position="238"/>
    </location>
</feature>
<dbReference type="GO" id="GO:0000479">
    <property type="term" value="P:endonucleolytic cleavage of tricistronic rRNA transcript (SSU-rRNA, 5.8S rRNA, LSU-rRNA)"/>
    <property type="evidence" value="ECO:0007669"/>
    <property type="project" value="TreeGrafter"/>
</dbReference>
<protein>
    <recommendedName>
        <fullName evidence="12">Bms1-type G domain-containing protein</fullName>
    </recommendedName>
</protein>